<gene>
    <name evidence="2" type="ORF">J3Q64DRAFT_1693536</name>
</gene>
<dbReference type="EMBL" id="JBCLYO010000001">
    <property type="protein sequence ID" value="KAL0097114.1"/>
    <property type="molecule type" value="Genomic_DNA"/>
</dbReference>
<comment type="caution">
    <text evidence="2">The sequence shown here is derived from an EMBL/GenBank/DDBJ whole genome shotgun (WGS) entry which is preliminary data.</text>
</comment>
<evidence type="ECO:0000313" key="3">
    <source>
        <dbReference type="Proteomes" id="UP001448207"/>
    </source>
</evidence>
<name>A0ABR3BE41_PHYBL</name>
<keyword evidence="3" id="KW-1185">Reference proteome</keyword>
<sequence length="151" mass="17571">MSIFVYLCYFLVSCYSVLSFLGCSLPFSTFNFFHLVLRSWRVSRLEFFVDLIGLISLQNLPSVVLKSRLWFISLDNHSQTWSLFDIENRHNVCYFYGYEEKGDVKGVNSNGVKISYHTSTNKNKRQIGPYFLSFLLTTLNIIKLSSFKTVT</sequence>
<reference evidence="2 3" key="1">
    <citation type="submission" date="2024-04" db="EMBL/GenBank/DDBJ databases">
        <title>Symmetric and asymmetric DNA N6-adenine methylation regulates different biological responses in Mucorales.</title>
        <authorList>
            <consortium name="Lawrence Berkeley National Laboratory"/>
            <person name="Lax C."/>
            <person name="Mondo S.J."/>
            <person name="Osorio-Concepcion M."/>
            <person name="Muszewska A."/>
            <person name="Corrochano-Luque M."/>
            <person name="Gutierrez G."/>
            <person name="Riley R."/>
            <person name="Lipzen A."/>
            <person name="Guo J."/>
            <person name="Hundley H."/>
            <person name="Amirebrahimi M."/>
            <person name="Ng V."/>
            <person name="Lorenzo-Gutierrez D."/>
            <person name="Binder U."/>
            <person name="Yang J."/>
            <person name="Song Y."/>
            <person name="Canovas D."/>
            <person name="Navarro E."/>
            <person name="Freitag M."/>
            <person name="Gabaldon T."/>
            <person name="Grigoriev I.V."/>
            <person name="Corrochano L.M."/>
            <person name="Nicolas F.E."/>
            <person name="Garre V."/>
        </authorList>
    </citation>
    <scope>NUCLEOTIDE SEQUENCE [LARGE SCALE GENOMIC DNA]</scope>
    <source>
        <strain evidence="2 3">L51</strain>
    </source>
</reference>
<feature type="transmembrane region" description="Helical" evidence="1">
    <location>
        <begin position="7"/>
        <end position="27"/>
    </location>
</feature>
<evidence type="ECO:0000256" key="1">
    <source>
        <dbReference type="SAM" id="Phobius"/>
    </source>
</evidence>
<protein>
    <submittedName>
        <fullName evidence="2">Uncharacterized protein</fullName>
    </submittedName>
</protein>
<keyword evidence="1" id="KW-0812">Transmembrane</keyword>
<keyword evidence="1" id="KW-0472">Membrane</keyword>
<accession>A0ABR3BE41</accession>
<organism evidence="2 3">
    <name type="scientific">Phycomyces blakesleeanus</name>
    <dbReference type="NCBI Taxonomy" id="4837"/>
    <lineage>
        <taxon>Eukaryota</taxon>
        <taxon>Fungi</taxon>
        <taxon>Fungi incertae sedis</taxon>
        <taxon>Mucoromycota</taxon>
        <taxon>Mucoromycotina</taxon>
        <taxon>Mucoromycetes</taxon>
        <taxon>Mucorales</taxon>
        <taxon>Phycomycetaceae</taxon>
        <taxon>Phycomyces</taxon>
    </lineage>
</organism>
<proteinExistence type="predicted"/>
<dbReference type="Proteomes" id="UP001448207">
    <property type="component" value="Unassembled WGS sequence"/>
</dbReference>
<evidence type="ECO:0000313" key="2">
    <source>
        <dbReference type="EMBL" id="KAL0097114.1"/>
    </source>
</evidence>
<keyword evidence="1" id="KW-1133">Transmembrane helix</keyword>